<gene>
    <name evidence="4" type="ORF">GCM10022279_10960</name>
</gene>
<feature type="compositionally biased region" description="Polar residues" evidence="2">
    <location>
        <begin position="1"/>
        <end position="10"/>
    </location>
</feature>
<evidence type="ECO:0000256" key="1">
    <source>
        <dbReference type="ARBA" id="ARBA00022801"/>
    </source>
</evidence>
<dbReference type="Proteomes" id="UP001501627">
    <property type="component" value="Unassembled WGS sequence"/>
</dbReference>
<dbReference type="InterPro" id="IPR006683">
    <property type="entry name" value="Thioestr_dom"/>
</dbReference>
<dbReference type="NCBIfam" id="TIGR00369">
    <property type="entry name" value="unchar_dom_1"/>
    <property type="match status" value="1"/>
</dbReference>
<comment type="caution">
    <text evidence="4">The sequence shown here is derived from an EMBL/GenBank/DDBJ whole genome shotgun (WGS) entry which is preliminary data.</text>
</comment>
<evidence type="ECO:0000313" key="4">
    <source>
        <dbReference type="EMBL" id="GAA3989671.1"/>
    </source>
</evidence>
<evidence type="ECO:0000313" key="5">
    <source>
        <dbReference type="Proteomes" id="UP001501627"/>
    </source>
</evidence>
<dbReference type="InterPro" id="IPR003736">
    <property type="entry name" value="PAAI_dom"/>
</dbReference>
<feature type="region of interest" description="Disordered" evidence="2">
    <location>
        <begin position="1"/>
        <end position="23"/>
    </location>
</feature>
<feature type="domain" description="Thioesterase" evidence="3">
    <location>
        <begin position="70"/>
        <end position="144"/>
    </location>
</feature>
<dbReference type="CDD" id="cd03443">
    <property type="entry name" value="PaaI_thioesterase"/>
    <property type="match status" value="1"/>
</dbReference>
<protein>
    <submittedName>
        <fullName evidence="4">PaaI family thioesterase</fullName>
    </submittedName>
</protein>
<keyword evidence="1" id="KW-0378">Hydrolase</keyword>
<dbReference type="Pfam" id="PF03061">
    <property type="entry name" value="4HBT"/>
    <property type="match status" value="1"/>
</dbReference>
<reference evidence="5" key="1">
    <citation type="journal article" date="2019" name="Int. J. Syst. Evol. Microbiol.">
        <title>The Global Catalogue of Microorganisms (GCM) 10K type strain sequencing project: providing services to taxonomists for standard genome sequencing and annotation.</title>
        <authorList>
            <consortium name="The Broad Institute Genomics Platform"/>
            <consortium name="The Broad Institute Genome Sequencing Center for Infectious Disease"/>
            <person name="Wu L."/>
            <person name="Ma J."/>
        </authorList>
    </citation>
    <scope>NUCLEOTIDE SEQUENCE [LARGE SCALE GENOMIC DNA]</scope>
    <source>
        <strain evidence="5">JCM 17561</strain>
    </source>
</reference>
<dbReference type="EMBL" id="BAABBP010000007">
    <property type="protein sequence ID" value="GAA3989671.1"/>
    <property type="molecule type" value="Genomic_DNA"/>
</dbReference>
<organism evidence="4 5">
    <name type="scientific">Comamonas faecalis</name>
    <dbReference type="NCBI Taxonomy" id="1387849"/>
    <lineage>
        <taxon>Bacteria</taxon>
        <taxon>Pseudomonadati</taxon>
        <taxon>Pseudomonadota</taxon>
        <taxon>Betaproteobacteria</taxon>
        <taxon>Burkholderiales</taxon>
        <taxon>Comamonadaceae</taxon>
        <taxon>Comamonas</taxon>
    </lineage>
</organism>
<dbReference type="PANTHER" id="PTHR42856:SF1">
    <property type="entry name" value="ACYL-COENZYME A THIOESTERASE PAAI"/>
    <property type="match status" value="1"/>
</dbReference>
<accession>A0ABP7QXV6</accession>
<keyword evidence="5" id="KW-1185">Reference proteome</keyword>
<proteinExistence type="predicted"/>
<dbReference type="RefSeq" id="WP_103044291.1">
    <property type="nucleotide sequence ID" value="NZ_BAABBP010000007.1"/>
</dbReference>
<dbReference type="InterPro" id="IPR029069">
    <property type="entry name" value="HotDog_dom_sf"/>
</dbReference>
<dbReference type="PANTHER" id="PTHR42856">
    <property type="entry name" value="ACYL-COENZYME A THIOESTERASE PAAI"/>
    <property type="match status" value="1"/>
</dbReference>
<dbReference type="InterPro" id="IPR052723">
    <property type="entry name" value="Acyl-CoA_thioesterase_PaaI"/>
</dbReference>
<dbReference type="Gene3D" id="3.10.129.10">
    <property type="entry name" value="Hotdog Thioesterase"/>
    <property type="match status" value="1"/>
</dbReference>
<sequence>MTKTSASNPTGAPAATANHAPNSFAGEPPGVLFGLPMPMARAMGLRGVSVGGDQAQVSMDTQADMSNSRGQAHGGAIATLLDCTLAAAVRAHDPAGHGVATIDMTLHFVATGSGTLTASAHCDRRGRSISFARGEVRDAAGALVATATGSFKLMPRTPAASGA</sequence>
<name>A0ABP7QXV6_9BURK</name>
<dbReference type="SUPFAM" id="SSF54637">
    <property type="entry name" value="Thioesterase/thiol ester dehydrase-isomerase"/>
    <property type="match status" value="1"/>
</dbReference>
<evidence type="ECO:0000259" key="3">
    <source>
        <dbReference type="Pfam" id="PF03061"/>
    </source>
</evidence>
<evidence type="ECO:0000256" key="2">
    <source>
        <dbReference type="SAM" id="MobiDB-lite"/>
    </source>
</evidence>